<dbReference type="RefSeq" id="WP_200338724.1">
    <property type="nucleotide sequence ID" value="NZ_NRRL01000001.1"/>
</dbReference>
<sequence>MIRQTIDKPRATEIARNIARHMDAAHGLQIGHAEALSVLAAALGYKNVNTMLAAAKTDESPLTNSSTEPAAGDHDQVFVLRIDDKFGSAIEAFDSSDAAQENLIGMILDNWAEEGLEDEAADPTQLDDETLIDIYFADNCEKSYSIEAMEICSKQAHGPKPPHPSNDHRTQMAGWIVDRKTGCIRTADTERFATDAEADAFVRRMAARGAFSARGALALLDEMAHQTTSG</sequence>
<gene>
    <name evidence="1" type="ORF">CKO28_01245</name>
</gene>
<accession>A0ABS1D8C7</accession>
<organism evidence="1 2">
    <name type="scientific">Rhodovibrio sodomensis</name>
    <dbReference type="NCBI Taxonomy" id="1088"/>
    <lineage>
        <taxon>Bacteria</taxon>
        <taxon>Pseudomonadati</taxon>
        <taxon>Pseudomonadota</taxon>
        <taxon>Alphaproteobacteria</taxon>
        <taxon>Rhodospirillales</taxon>
        <taxon>Rhodovibrionaceae</taxon>
        <taxon>Rhodovibrio</taxon>
    </lineage>
</organism>
<dbReference type="Proteomes" id="UP001296873">
    <property type="component" value="Unassembled WGS sequence"/>
</dbReference>
<evidence type="ECO:0000313" key="2">
    <source>
        <dbReference type="Proteomes" id="UP001296873"/>
    </source>
</evidence>
<protein>
    <submittedName>
        <fullName evidence="1">Uncharacterized protein</fullName>
    </submittedName>
</protein>
<evidence type="ECO:0000313" key="1">
    <source>
        <dbReference type="EMBL" id="MBK1666669.1"/>
    </source>
</evidence>
<dbReference type="EMBL" id="NRRL01000001">
    <property type="protein sequence ID" value="MBK1666669.1"/>
    <property type="molecule type" value="Genomic_DNA"/>
</dbReference>
<proteinExistence type="predicted"/>
<comment type="caution">
    <text evidence="1">The sequence shown here is derived from an EMBL/GenBank/DDBJ whole genome shotgun (WGS) entry which is preliminary data.</text>
</comment>
<reference evidence="1 2" key="1">
    <citation type="journal article" date="2020" name="Microorganisms">
        <title>Osmotic Adaptation and Compatible Solute Biosynthesis of Phototrophic Bacteria as Revealed from Genome Analyses.</title>
        <authorList>
            <person name="Imhoff J.F."/>
            <person name="Rahn T."/>
            <person name="Kunzel S."/>
            <person name="Keller A."/>
            <person name="Neulinger S.C."/>
        </authorList>
    </citation>
    <scope>NUCLEOTIDE SEQUENCE [LARGE SCALE GENOMIC DNA]</scope>
    <source>
        <strain evidence="1 2">DSM 9895</strain>
    </source>
</reference>
<name>A0ABS1D8C7_9PROT</name>
<keyword evidence="2" id="KW-1185">Reference proteome</keyword>